<accession>A0A815H628</accession>
<name>A0A815H628_ADIRI</name>
<dbReference type="AlphaFoldDB" id="A0A815H628"/>
<gene>
    <name evidence="2" type="ORF">EDS130_LOCUS33112</name>
</gene>
<organism evidence="2 3">
    <name type="scientific">Adineta ricciae</name>
    <name type="common">Rotifer</name>
    <dbReference type="NCBI Taxonomy" id="249248"/>
    <lineage>
        <taxon>Eukaryota</taxon>
        <taxon>Metazoa</taxon>
        <taxon>Spiralia</taxon>
        <taxon>Gnathifera</taxon>
        <taxon>Rotifera</taxon>
        <taxon>Eurotatoria</taxon>
        <taxon>Bdelloidea</taxon>
        <taxon>Adinetida</taxon>
        <taxon>Adinetidae</taxon>
        <taxon>Adineta</taxon>
    </lineage>
</organism>
<reference evidence="2" key="1">
    <citation type="submission" date="2021-02" db="EMBL/GenBank/DDBJ databases">
        <authorList>
            <person name="Nowell W R."/>
        </authorList>
    </citation>
    <scope>NUCLEOTIDE SEQUENCE</scope>
</reference>
<comment type="caution">
    <text evidence="2">The sequence shown here is derived from an EMBL/GenBank/DDBJ whole genome shotgun (WGS) entry which is preliminary data.</text>
</comment>
<keyword evidence="1" id="KW-1133">Transmembrane helix</keyword>
<evidence type="ECO:0000256" key="1">
    <source>
        <dbReference type="SAM" id="Phobius"/>
    </source>
</evidence>
<feature type="transmembrane region" description="Helical" evidence="1">
    <location>
        <begin position="818"/>
        <end position="835"/>
    </location>
</feature>
<dbReference type="EMBL" id="CAJNOJ010000261">
    <property type="protein sequence ID" value="CAF1348012.1"/>
    <property type="molecule type" value="Genomic_DNA"/>
</dbReference>
<sequence length="970" mass="112535">MKQKTFDVIKEFSSKYLITAEALTNDVFNTQAKELIDHFISVTVAKNMYINEFIEFSISKNSIHTDLRSNYLMKIFPSVISFGPVTYQTTDDMCRCSADNVCSSPAGIYNITERTKIMNGNIFHINQSDTPLIFQLSNIKVGSYPYSSLYSSILECFYNQSCIDLLRSYIPGFSFVSPLISSDFPSETFVKSLIIVIIKFVLHIPVFYSYNRRFNFLYILTVVLGLFGGLKMILQISIPYFIQLIRRIKMMIYQRWKRKKTTIVIQSNEDQRMGFFYILKSLCALAKKTLSYKLAVFNRTYLITKQVLSNNIFQIQISSIIQQFQQQTISSFLVLFELIRTSVQLGNGNNNVKIEFDDDEPVYITLTNYYEKNCSCGINTNCTTFVAFFCHDQYCDENSTIKQVPIPAFVLSCFTLDSFLMSTLKCMYDSSCFQMLLDDYSFGLVNSSIDPRAINVTLLNSTIKKCAPEECLYTYEERFVKSYVISTTVSTVSGLSIALRLLVPLLVKFLRRIYYRYWKSQGQDQRILVGIREKIQTMNVYRKKTMENLPANEETILTRRQHIATGFYIVFFIISIVIILFSVGFSSKSYHKTVSYPNISTYEKLQSQYFSTMTCPCSQIAIPYSKFLSVRPSAYHEICSSDLISFDFIEFLWGEETTDGYTLNVDRKILTAHIRLLSAFCSLGKNLVEQKIKIFSEQNFISIETLTRHSFQIQINSLIQNFIDEIPISFRWTHQYITDLFHGNQLSHRFGLNWLYFTSNERNHYYIRTNPTLYNESGQPCSCLTSSTCSRSLLASFDTVVQLPGKAYPKEYIKNENYFFIGIVLGCLPIIGLRLSTLECFYNSTCLSEFENFINSSEKFNILNISVETRFSPISSVSIGTLIDELFIEKWENSSNYSNYFVNCAPLTCRYSYEKRNDFLYVLTTFLALYDGLSFTLKVFIWYILSIYWKIRQRFVIRRNQIQVISGDQQ</sequence>
<feature type="transmembrane region" description="Helical" evidence="1">
    <location>
        <begin position="216"/>
        <end position="242"/>
    </location>
</feature>
<dbReference type="Proteomes" id="UP000663852">
    <property type="component" value="Unassembled WGS sequence"/>
</dbReference>
<evidence type="ECO:0000313" key="2">
    <source>
        <dbReference type="EMBL" id="CAF1348012.1"/>
    </source>
</evidence>
<protein>
    <submittedName>
        <fullName evidence="2">Uncharacterized protein</fullName>
    </submittedName>
</protein>
<proteinExistence type="predicted"/>
<keyword evidence="1" id="KW-0812">Transmembrane</keyword>
<keyword evidence="1" id="KW-0472">Membrane</keyword>
<feature type="transmembrane region" description="Helical" evidence="1">
    <location>
        <begin position="920"/>
        <end position="949"/>
    </location>
</feature>
<evidence type="ECO:0000313" key="3">
    <source>
        <dbReference type="Proteomes" id="UP000663852"/>
    </source>
</evidence>
<feature type="transmembrane region" description="Helical" evidence="1">
    <location>
        <begin position="567"/>
        <end position="585"/>
    </location>
</feature>